<dbReference type="InterPro" id="IPR010139">
    <property type="entry name" value="Imidazole-glycPsynth_HisH"/>
</dbReference>
<feature type="domain" description="Glutamine amidotransferase" evidence="10">
    <location>
        <begin position="14"/>
        <end position="81"/>
    </location>
</feature>
<comment type="caution">
    <text evidence="11">The sequence shown here is derived from an EMBL/GenBank/DDBJ whole genome shotgun (WGS) entry which is preliminary data.</text>
</comment>
<dbReference type="EMBL" id="JAWDIO010000002">
    <property type="protein sequence ID" value="MDU0356113.1"/>
    <property type="molecule type" value="Genomic_DNA"/>
</dbReference>
<gene>
    <name evidence="11" type="ORF">RS130_21440</name>
</gene>
<evidence type="ECO:0000259" key="10">
    <source>
        <dbReference type="Pfam" id="PF00117"/>
    </source>
</evidence>
<evidence type="ECO:0000256" key="5">
    <source>
        <dbReference type="ARBA" id="ARBA00022962"/>
    </source>
</evidence>
<keyword evidence="7" id="KW-0456">Lyase</keyword>
<dbReference type="PANTHER" id="PTHR42701">
    <property type="entry name" value="IMIDAZOLE GLYCEROL PHOSPHATE SYNTHASE SUBUNIT HISH"/>
    <property type="match status" value="1"/>
</dbReference>
<sequence>MLGTTKVRPFESSRLYKNITGTPDYYFTHSFRMLSRSNIGITPCLYGDEFIASYEVSNIAGVQFHPELSQTNGLNLLKNFIELF</sequence>
<dbReference type="InterPro" id="IPR029062">
    <property type="entry name" value="Class_I_gatase-like"/>
</dbReference>
<evidence type="ECO:0000256" key="4">
    <source>
        <dbReference type="ARBA" id="ARBA00022801"/>
    </source>
</evidence>
<comment type="catalytic activity">
    <reaction evidence="9">
        <text>L-glutamine + H2O = L-glutamate + NH4(+)</text>
        <dbReference type="Rhea" id="RHEA:15889"/>
        <dbReference type="ChEBI" id="CHEBI:15377"/>
        <dbReference type="ChEBI" id="CHEBI:28938"/>
        <dbReference type="ChEBI" id="CHEBI:29985"/>
        <dbReference type="ChEBI" id="CHEBI:58359"/>
        <dbReference type="EC" id="3.5.1.2"/>
    </reaction>
</comment>
<keyword evidence="5" id="KW-0315">Glutamine amidotransferase</keyword>
<comment type="pathway">
    <text evidence="1">Amino-acid biosynthesis; L-histidine biosynthesis; L-histidine from 5-phospho-alpha-D-ribose 1-diphosphate: step 5/9.</text>
</comment>
<keyword evidence="4" id="KW-0378">Hydrolase</keyword>
<reference evidence="11 12" key="1">
    <citation type="submission" date="2023-10" db="EMBL/GenBank/DDBJ databases">
        <title>Glaciecola aquimarina strain GGW-M5 nov., isolated from a coastal seawater.</title>
        <authorList>
            <person name="Bayburt H."/>
            <person name="Kim J.M."/>
            <person name="Choi B.J."/>
            <person name="Jeon C.O."/>
        </authorList>
    </citation>
    <scope>NUCLEOTIDE SEQUENCE [LARGE SCALE GENOMIC DNA]</scope>
    <source>
        <strain evidence="11 12">KCTC 32108</strain>
    </source>
</reference>
<evidence type="ECO:0000256" key="2">
    <source>
        <dbReference type="ARBA" id="ARBA00011152"/>
    </source>
</evidence>
<dbReference type="Pfam" id="PF00117">
    <property type="entry name" value="GATase"/>
    <property type="match status" value="1"/>
</dbReference>
<organism evidence="11 12">
    <name type="scientific">Paraglaciecola aquimarina</name>
    <dbReference type="NCBI Taxonomy" id="1235557"/>
    <lineage>
        <taxon>Bacteria</taxon>
        <taxon>Pseudomonadati</taxon>
        <taxon>Pseudomonadota</taxon>
        <taxon>Gammaproteobacteria</taxon>
        <taxon>Alteromonadales</taxon>
        <taxon>Alteromonadaceae</taxon>
        <taxon>Paraglaciecola</taxon>
    </lineage>
</organism>
<dbReference type="PANTHER" id="PTHR42701:SF1">
    <property type="entry name" value="IMIDAZOLE GLYCEROL PHOSPHATE SYNTHASE SUBUNIT HISH"/>
    <property type="match status" value="1"/>
</dbReference>
<keyword evidence="6" id="KW-0368">Histidine biosynthesis</keyword>
<comment type="subunit">
    <text evidence="2">Heterodimer of HisH and HisF.</text>
</comment>
<dbReference type="SUPFAM" id="SSF52317">
    <property type="entry name" value="Class I glutamine amidotransferase-like"/>
    <property type="match status" value="1"/>
</dbReference>
<dbReference type="PROSITE" id="PS51273">
    <property type="entry name" value="GATASE_TYPE_1"/>
    <property type="match status" value="1"/>
</dbReference>
<keyword evidence="12" id="KW-1185">Reference proteome</keyword>
<keyword evidence="3" id="KW-0028">Amino-acid biosynthesis</keyword>
<evidence type="ECO:0000256" key="9">
    <source>
        <dbReference type="ARBA" id="ARBA00049534"/>
    </source>
</evidence>
<dbReference type="RefSeq" id="WP_316027620.1">
    <property type="nucleotide sequence ID" value="NZ_JAWDIO010000002.1"/>
</dbReference>
<dbReference type="InterPro" id="IPR017926">
    <property type="entry name" value="GATASE"/>
</dbReference>
<protein>
    <recommendedName>
        <fullName evidence="10">Glutamine amidotransferase domain-containing protein</fullName>
    </recommendedName>
</protein>
<evidence type="ECO:0000256" key="8">
    <source>
        <dbReference type="ARBA" id="ARBA00047838"/>
    </source>
</evidence>
<name>A0ABU3T1I9_9ALTE</name>
<dbReference type="Proteomes" id="UP001247805">
    <property type="component" value="Unassembled WGS sequence"/>
</dbReference>
<dbReference type="Gene3D" id="3.40.50.880">
    <property type="match status" value="1"/>
</dbReference>
<evidence type="ECO:0000256" key="3">
    <source>
        <dbReference type="ARBA" id="ARBA00022605"/>
    </source>
</evidence>
<proteinExistence type="predicted"/>
<evidence type="ECO:0000256" key="6">
    <source>
        <dbReference type="ARBA" id="ARBA00023102"/>
    </source>
</evidence>
<evidence type="ECO:0000256" key="7">
    <source>
        <dbReference type="ARBA" id="ARBA00023239"/>
    </source>
</evidence>
<evidence type="ECO:0000313" key="12">
    <source>
        <dbReference type="Proteomes" id="UP001247805"/>
    </source>
</evidence>
<accession>A0ABU3T1I9</accession>
<evidence type="ECO:0000256" key="1">
    <source>
        <dbReference type="ARBA" id="ARBA00005091"/>
    </source>
</evidence>
<evidence type="ECO:0000313" key="11">
    <source>
        <dbReference type="EMBL" id="MDU0356113.1"/>
    </source>
</evidence>
<comment type="catalytic activity">
    <reaction evidence="8">
        <text>5-[(5-phospho-1-deoxy-D-ribulos-1-ylimino)methylamino]-1-(5-phospho-beta-D-ribosyl)imidazole-4-carboxamide + L-glutamine = D-erythro-1-(imidazol-4-yl)glycerol 3-phosphate + 5-amino-1-(5-phospho-beta-D-ribosyl)imidazole-4-carboxamide + L-glutamate + H(+)</text>
        <dbReference type="Rhea" id="RHEA:24793"/>
        <dbReference type="ChEBI" id="CHEBI:15378"/>
        <dbReference type="ChEBI" id="CHEBI:29985"/>
        <dbReference type="ChEBI" id="CHEBI:58278"/>
        <dbReference type="ChEBI" id="CHEBI:58359"/>
        <dbReference type="ChEBI" id="CHEBI:58475"/>
        <dbReference type="ChEBI" id="CHEBI:58525"/>
        <dbReference type="EC" id="4.3.2.10"/>
    </reaction>
</comment>